<dbReference type="InterPro" id="IPR050295">
    <property type="entry name" value="Plant_2OG-oxidoreductases"/>
</dbReference>
<reference evidence="4 5" key="1">
    <citation type="submission" date="2020-06" db="EMBL/GenBank/DDBJ databases">
        <title>Transcriptomic and genomic resources for Thalictrum thalictroides and T. hernandezii: Facilitating candidate gene discovery in an emerging model plant lineage.</title>
        <authorList>
            <person name="Arias T."/>
            <person name="Riano-Pachon D.M."/>
            <person name="Di Stilio V.S."/>
        </authorList>
    </citation>
    <scope>NUCLEOTIDE SEQUENCE [LARGE SCALE GENOMIC DNA]</scope>
    <source>
        <strain evidence="5">cv. WT478/WT964</strain>
        <tissue evidence="4">Leaves</tissue>
    </source>
</reference>
<dbReference type="OrthoDB" id="288590at2759"/>
<evidence type="ECO:0000313" key="5">
    <source>
        <dbReference type="Proteomes" id="UP000554482"/>
    </source>
</evidence>
<keyword evidence="1" id="KW-0479">Metal-binding</keyword>
<organism evidence="4 5">
    <name type="scientific">Thalictrum thalictroides</name>
    <name type="common">Rue-anemone</name>
    <name type="synonym">Anemone thalictroides</name>
    <dbReference type="NCBI Taxonomy" id="46969"/>
    <lineage>
        <taxon>Eukaryota</taxon>
        <taxon>Viridiplantae</taxon>
        <taxon>Streptophyta</taxon>
        <taxon>Embryophyta</taxon>
        <taxon>Tracheophyta</taxon>
        <taxon>Spermatophyta</taxon>
        <taxon>Magnoliopsida</taxon>
        <taxon>Ranunculales</taxon>
        <taxon>Ranunculaceae</taxon>
        <taxon>Thalictroideae</taxon>
        <taxon>Thalictrum</taxon>
    </lineage>
</organism>
<evidence type="ECO:0000256" key="2">
    <source>
        <dbReference type="ARBA" id="ARBA00023004"/>
    </source>
</evidence>
<dbReference type="GO" id="GO:0046872">
    <property type="term" value="F:metal ion binding"/>
    <property type="evidence" value="ECO:0007669"/>
    <property type="project" value="UniProtKB-KW"/>
</dbReference>
<accession>A0A7J6XAE2</accession>
<keyword evidence="5" id="KW-1185">Reference proteome</keyword>
<dbReference type="Gene3D" id="2.60.120.330">
    <property type="entry name" value="B-lactam Antibiotic, Isopenicillin N Synthase, Chain"/>
    <property type="match status" value="1"/>
</dbReference>
<protein>
    <submittedName>
        <fullName evidence="4">1-aminocyclopropane-1-carboxylate oxidase-like protein</fullName>
    </submittedName>
</protein>
<feature type="domain" description="Isopenicillin N synthase-like Fe(2+) 2OG dioxygenase" evidence="3">
    <location>
        <begin position="2"/>
        <end position="56"/>
    </location>
</feature>
<keyword evidence="2" id="KW-0408">Iron</keyword>
<comment type="caution">
    <text evidence="4">The sequence shown here is derived from an EMBL/GenBank/DDBJ whole genome shotgun (WGS) entry which is preliminary data.</text>
</comment>
<dbReference type="SUPFAM" id="SSF51197">
    <property type="entry name" value="Clavaminate synthase-like"/>
    <property type="match status" value="1"/>
</dbReference>
<evidence type="ECO:0000313" key="4">
    <source>
        <dbReference type="EMBL" id="KAF5205908.1"/>
    </source>
</evidence>
<evidence type="ECO:0000256" key="1">
    <source>
        <dbReference type="ARBA" id="ARBA00022723"/>
    </source>
</evidence>
<name>A0A7J6XAE2_THATH</name>
<proteinExistence type="predicted"/>
<sequence>MKKGEKWVAVKPLPGALVINVGDLLQILSNDEYKSGEHRVLANPLREPRTSVAVFISVDENNTSSYGPLEEMLSPAKPPLYRNFTLSEIKEIFLSKELGKISLPNEFRLLEKQE</sequence>
<dbReference type="PANTHER" id="PTHR47991">
    <property type="entry name" value="OXOGLUTARATE/IRON-DEPENDENT DIOXYGENASE"/>
    <property type="match status" value="1"/>
</dbReference>
<dbReference type="EMBL" id="JABWDY010003482">
    <property type="protein sequence ID" value="KAF5205908.1"/>
    <property type="molecule type" value="Genomic_DNA"/>
</dbReference>
<evidence type="ECO:0000259" key="3">
    <source>
        <dbReference type="Pfam" id="PF03171"/>
    </source>
</evidence>
<gene>
    <name evidence="4" type="ORF">FRX31_004506</name>
</gene>
<dbReference type="Pfam" id="PF03171">
    <property type="entry name" value="2OG-FeII_Oxy"/>
    <property type="match status" value="1"/>
</dbReference>
<dbReference type="Proteomes" id="UP000554482">
    <property type="component" value="Unassembled WGS sequence"/>
</dbReference>
<dbReference type="InterPro" id="IPR044861">
    <property type="entry name" value="IPNS-like_FE2OG_OXY"/>
</dbReference>
<dbReference type="InterPro" id="IPR027443">
    <property type="entry name" value="IPNS-like_sf"/>
</dbReference>
<dbReference type="AlphaFoldDB" id="A0A7J6XAE2"/>